<gene>
    <name evidence="2" type="ORF">HS088_TW10G00252</name>
</gene>
<sequence length="197" mass="20557">MSGVSASPHSSFCRLQSKTQIGSCSHRLNSVSFGYEGRGRLIVSCNGSTRPGGGPGSGDSDSRGVLDAFFLGKALAEAVTERVESTVGEFLSTVGRLQAEQQKQVQEFQEDVLERAKKAKERAAREAMEAQGLVYKSTGNTTDGVVPASSADSPPRTNHSPSFAAAGTGLDSPTNTGYQAKGPVSGASNDDQKINND</sequence>
<name>A0A7J7D5B4_TRIWF</name>
<organism evidence="2 3">
    <name type="scientific">Tripterygium wilfordii</name>
    <name type="common">Thunder God vine</name>
    <dbReference type="NCBI Taxonomy" id="458696"/>
    <lineage>
        <taxon>Eukaryota</taxon>
        <taxon>Viridiplantae</taxon>
        <taxon>Streptophyta</taxon>
        <taxon>Embryophyta</taxon>
        <taxon>Tracheophyta</taxon>
        <taxon>Spermatophyta</taxon>
        <taxon>Magnoliopsida</taxon>
        <taxon>eudicotyledons</taxon>
        <taxon>Gunneridae</taxon>
        <taxon>Pentapetalae</taxon>
        <taxon>rosids</taxon>
        <taxon>fabids</taxon>
        <taxon>Celastrales</taxon>
        <taxon>Celastraceae</taxon>
        <taxon>Tripterygium</taxon>
    </lineage>
</organism>
<dbReference type="InParanoid" id="A0A7J7D5B4"/>
<dbReference type="GO" id="GO:0010027">
    <property type="term" value="P:thylakoid membrane organization"/>
    <property type="evidence" value="ECO:0007669"/>
    <property type="project" value="InterPro"/>
</dbReference>
<evidence type="ECO:0000313" key="2">
    <source>
        <dbReference type="EMBL" id="KAF5741256.1"/>
    </source>
</evidence>
<keyword evidence="3" id="KW-1185">Reference proteome</keyword>
<dbReference type="InterPro" id="IPR040003">
    <property type="entry name" value="PG18-like"/>
</dbReference>
<comment type="caution">
    <text evidence="2">The sequence shown here is derived from an EMBL/GenBank/DDBJ whole genome shotgun (WGS) entry which is preliminary data.</text>
</comment>
<proteinExistence type="predicted"/>
<reference evidence="2 3" key="1">
    <citation type="journal article" date="2020" name="Nat. Commun.">
        <title>Genome of Tripterygium wilfordii and identification of cytochrome P450 involved in triptolide biosynthesis.</title>
        <authorList>
            <person name="Tu L."/>
            <person name="Su P."/>
            <person name="Zhang Z."/>
            <person name="Gao L."/>
            <person name="Wang J."/>
            <person name="Hu T."/>
            <person name="Zhou J."/>
            <person name="Zhang Y."/>
            <person name="Zhao Y."/>
            <person name="Liu Y."/>
            <person name="Song Y."/>
            <person name="Tong Y."/>
            <person name="Lu Y."/>
            <person name="Yang J."/>
            <person name="Xu C."/>
            <person name="Jia M."/>
            <person name="Peters R.J."/>
            <person name="Huang L."/>
            <person name="Gao W."/>
        </authorList>
    </citation>
    <scope>NUCLEOTIDE SEQUENCE [LARGE SCALE GENOMIC DNA]</scope>
    <source>
        <strain evidence="3">cv. XIE 37</strain>
        <tissue evidence="2">Leaf</tissue>
    </source>
</reference>
<feature type="compositionally biased region" description="Polar residues" evidence="1">
    <location>
        <begin position="150"/>
        <end position="161"/>
    </location>
</feature>
<accession>A0A7J7D5B4</accession>
<dbReference type="PANTHER" id="PTHR35745">
    <property type="entry name" value="BNACNNG14650D PROTEIN"/>
    <property type="match status" value="1"/>
</dbReference>
<feature type="region of interest" description="Disordered" evidence="1">
    <location>
        <begin position="123"/>
        <end position="197"/>
    </location>
</feature>
<dbReference type="AlphaFoldDB" id="A0A7J7D5B4"/>
<dbReference type="EMBL" id="JAAARO010000010">
    <property type="protein sequence ID" value="KAF5741256.1"/>
    <property type="molecule type" value="Genomic_DNA"/>
</dbReference>
<evidence type="ECO:0000256" key="1">
    <source>
        <dbReference type="SAM" id="MobiDB-lite"/>
    </source>
</evidence>
<dbReference type="Proteomes" id="UP000593562">
    <property type="component" value="Unassembled WGS sequence"/>
</dbReference>
<dbReference type="Pfam" id="PF20711">
    <property type="entry name" value="DUF6825"/>
    <property type="match status" value="1"/>
</dbReference>
<protein>
    <submittedName>
        <fullName evidence="2">Uncharacterized protein</fullName>
    </submittedName>
</protein>
<evidence type="ECO:0000313" key="3">
    <source>
        <dbReference type="Proteomes" id="UP000593562"/>
    </source>
</evidence>
<dbReference type="GO" id="GO:0009535">
    <property type="term" value="C:chloroplast thylakoid membrane"/>
    <property type="evidence" value="ECO:0007669"/>
    <property type="project" value="TreeGrafter"/>
</dbReference>
<dbReference type="PANTHER" id="PTHR35745:SF1">
    <property type="entry name" value="OS04G0513000 PROTEIN"/>
    <property type="match status" value="1"/>
</dbReference>